<dbReference type="SUPFAM" id="SSF54523">
    <property type="entry name" value="Pili subunits"/>
    <property type="match status" value="1"/>
</dbReference>
<dbReference type="InterPro" id="IPR045584">
    <property type="entry name" value="Pilin-like"/>
</dbReference>
<evidence type="ECO:0000313" key="8">
    <source>
        <dbReference type="Proteomes" id="UP000237684"/>
    </source>
</evidence>
<feature type="transmembrane region" description="Helical" evidence="5">
    <location>
        <begin position="28"/>
        <end position="51"/>
    </location>
</feature>
<dbReference type="PANTHER" id="PTHR37422:SF13">
    <property type="entry name" value="LIPOPOLYSACCHARIDE BIOSYNTHESIS PROTEIN PA4999-RELATED"/>
    <property type="match status" value="1"/>
</dbReference>
<feature type="transmembrane region" description="Helical" evidence="5">
    <location>
        <begin position="148"/>
        <end position="164"/>
    </location>
</feature>
<evidence type="ECO:0000256" key="3">
    <source>
        <dbReference type="ARBA" id="ARBA00022989"/>
    </source>
</evidence>
<dbReference type="AlphaFoldDB" id="A0A2S8SP77"/>
<evidence type="ECO:0000256" key="4">
    <source>
        <dbReference type="ARBA" id="ARBA00023136"/>
    </source>
</evidence>
<keyword evidence="2 5" id="KW-0812">Transmembrane</keyword>
<protein>
    <recommendedName>
        <fullName evidence="6">O-antigen ligase-related domain-containing protein</fullName>
    </recommendedName>
</protein>
<dbReference type="Pfam" id="PF07963">
    <property type="entry name" value="N_methyl"/>
    <property type="match status" value="1"/>
</dbReference>
<dbReference type="InterPro" id="IPR051533">
    <property type="entry name" value="WaaL-like"/>
</dbReference>
<feature type="domain" description="O-antigen ligase-related" evidence="6">
    <location>
        <begin position="247"/>
        <end position="389"/>
    </location>
</feature>
<feature type="transmembrane region" description="Helical" evidence="5">
    <location>
        <begin position="176"/>
        <end position="195"/>
    </location>
</feature>
<keyword evidence="8" id="KW-1185">Reference proteome</keyword>
<dbReference type="Gene3D" id="3.30.700.10">
    <property type="entry name" value="Glycoprotein, Type 4 Pilin"/>
    <property type="match status" value="1"/>
</dbReference>
<dbReference type="InParanoid" id="A0A2S8SP77"/>
<evidence type="ECO:0000259" key="6">
    <source>
        <dbReference type="Pfam" id="PF04932"/>
    </source>
</evidence>
<accession>A0A2S8SP77</accession>
<feature type="transmembrane region" description="Helical" evidence="5">
    <location>
        <begin position="373"/>
        <end position="394"/>
    </location>
</feature>
<evidence type="ECO:0000313" key="7">
    <source>
        <dbReference type="EMBL" id="PQV62586.1"/>
    </source>
</evidence>
<comment type="caution">
    <text evidence="7">The sequence shown here is derived from an EMBL/GenBank/DDBJ whole genome shotgun (WGS) entry which is preliminary data.</text>
</comment>
<keyword evidence="3 5" id="KW-1133">Transmembrane helix</keyword>
<dbReference type="PANTHER" id="PTHR37422">
    <property type="entry name" value="TEICHURONIC ACID BIOSYNTHESIS PROTEIN TUAE"/>
    <property type="match status" value="1"/>
</dbReference>
<feature type="transmembrane region" description="Helical" evidence="5">
    <location>
        <begin position="118"/>
        <end position="136"/>
    </location>
</feature>
<feature type="transmembrane region" description="Helical" evidence="5">
    <location>
        <begin position="246"/>
        <end position="275"/>
    </location>
</feature>
<evidence type="ECO:0000256" key="2">
    <source>
        <dbReference type="ARBA" id="ARBA00022692"/>
    </source>
</evidence>
<dbReference type="PROSITE" id="PS00409">
    <property type="entry name" value="PROKAR_NTER_METHYL"/>
    <property type="match status" value="1"/>
</dbReference>
<organism evidence="7 8">
    <name type="scientific">Abditibacterium utsteinense</name>
    <dbReference type="NCBI Taxonomy" id="1960156"/>
    <lineage>
        <taxon>Bacteria</taxon>
        <taxon>Pseudomonadati</taxon>
        <taxon>Abditibacteriota</taxon>
        <taxon>Abditibacteriia</taxon>
        <taxon>Abditibacteriales</taxon>
        <taxon>Abditibacteriaceae</taxon>
        <taxon>Abditibacterium</taxon>
    </lineage>
</organism>
<keyword evidence="4 5" id="KW-0472">Membrane</keyword>
<evidence type="ECO:0000256" key="5">
    <source>
        <dbReference type="SAM" id="Phobius"/>
    </source>
</evidence>
<dbReference type="InterPro" id="IPR012902">
    <property type="entry name" value="N_methyl_site"/>
</dbReference>
<feature type="transmembrane region" description="Helical" evidence="5">
    <location>
        <begin position="215"/>
        <end position="234"/>
    </location>
</feature>
<feature type="transmembrane region" description="Helical" evidence="5">
    <location>
        <begin position="87"/>
        <end position="106"/>
    </location>
</feature>
<comment type="subcellular location">
    <subcellularLocation>
        <location evidence="1">Membrane</location>
        <topology evidence="1">Multi-pass membrane protein</topology>
    </subcellularLocation>
</comment>
<gene>
    <name evidence="7" type="ORF">B1R32_12824</name>
</gene>
<name>A0A2S8SP77_9BACT</name>
<sequence length="1035" mass="113940">MSANPVVYLPCQVLMQSTVTHTPHSSRVLAAVSAFVPNFCLGLVALGILLCVAPQTPFSLPFVALYDLGRAALGWGQNSATQSVDQLAYIFGYTLLVGCLLAYAVARKQNVVAAKSAGFADVVALFATLLLFDPYVSVARDFSFQNRWWVFYAFTAFFVVLLCADEKRAWRLTQFVLVCIGVQALYAVAFYALHIDQFQGARFGARTGGTFGTPNPLYPLCLLAIPLALTLSCAPSSPEWRWTLRAIAIVSTAALLLTFTRGAWLALVVLALFFVFSRQSPLAGRPIWRAVAVAGVALLVLGVLLVRTRGTMMGGYADSSFWGRIEIWKVAARAVADKPALGSGINTYAMQQRRLMTPDLEEFRPANIEAKSLWLNVAVESGLLGLGLLLWGAWQFFKCYSAREKTLNPRTQAWRTGLFAALLSLGVAGCIDTPIFNSDRVAPTVALAVLLAALGVAMESASLARPSEEREVPTPEAPVKPQIVAGFVDAAHATRVLQAALSELDVLLRARNIEYWIIGSCARLAMMNRPARKVSDIDLIVLDAHALKSLDPELRALGQRYGLFVDASLSRVFRRAGSDYALGYGPLSYPLDSRVMETRRIEWGEARFSTLPPQTLLHTFGIVAEPLRPQDRGSAREFARFLKSHHKFDGQLLKPFHLFWRAHWHYFPLKPVQYWWRQRIKALPSGIRFWLLRQIYPLAPIRGLRSALTWLETRVCIAPRDAPERRTFSTQSRTTISKQVSPEMDTSLTRRISRGFTLVEMVIVLAVLGVLGALLFPAFSKSRQRSAQTTCAATLRQFGLAFTMYAQDFDGRLPNPGGRGMQAGNGNPAVMGGENGAVWCAYGGGKGLFAYLERQTDASNNHWSCPNALPYAPSWEDTQYNVGQSYSMNDYLRAANPGQSVTAEGDVPGQLNPIFQTGIKLDEIAASQVILLFEGVEHPRGGAKRNGSPYFGVYPSRYGVGDLPRNVPEEYHFGMSNFLFCDGHVKALQPTQTWTSATQVRVEKLNYGYAHARGGRAGSAAVDMWNPQTSSVVYP</sequence>
<dbReference type="InterPro" id="IPR007016">
    <property type="entry name" value="O-antigen_ligase-rel_domated"/>
</dbReference>
<proteinExistence type="predicted"/>
<feature type="transmembrane region" description="Helical" evidence="5">
    <location>
        <begin position="287"/>
        <end position="306"/>
    </location>
</feature>
<reference evidence="7 8" key="1">
    <citation type="journal article" date="2018" name="Syst. Appl. Microbiol.">
        <title>Abditibacterium utsteinense sp. nov., the first cultivated member of candidate phylum FBP, isolated from ice-free Antarctic soil samples.</title>
        <authorList>
            <person name="Tahon G."/>
            <person name="Tytgat B."/>
            <person name="Lebbe L."/>
            <person name="Carlier A."/>
            <person name="Willems A."/>
        </authorList>
    </citation>
    <scope>NUCLEOTIDE SEQUENCE [LARGE SCALE GENOMIC DNA]</scope>
    <source>
        <strain evidence="7 8">LMG 29911</strain>
    </source>
</reference>
<dbReference type="OrthoDB" id="9849913at2"/>
<evidence type="ECO:0000256" key="1">
    <source>
        <dbReference type="ARBA" id="ARBA00004141"/>
    </source>
</evidence>
<dbReference type="GO" id="GO:0016020">
    <property type="term" value="C:membrane"/>
    <property type="evidence" value="ECO:0007669"/>
    <property type="project" value="UniProtKB-SubCell"/>
</dbReference>
<dbReference type="EMBL" id="NIGF01000028">
    <property type="protein sequence ID" value="PQV62586.1"/>
    <property type="molecule type" value="Genomic_DNA"/>
</dbReference>
<dbReference type="Proteomes" id="UP000237684">
    <property type="component" value="Unassembled WGS sequence"/>
</dbReference>
<dbReference type="Pfam" id="PF04932">
    <property type="entry name" value="Wzy_C"/>
    <property type="match status" value="1"/>
</dbReference>
<feature type="transmembrane region" description="Helical" evidence="5">
    <location>
        <begin position="755"/>
        <end position="776"/>
    </location>
</feature>
<dbReference type="NCBIfam" id="TIGR02532">
    <property type="entry name" value="IV_pilin_GFxxxE"/>
    <property type="match status" value="1"/>
</dbReference>